<reference evidence="1 3" key="1">
    <citation type="submission" date="2022-06" db="EMBL/GenBank/DDBJ databases">
        <title>Genomic Encyclopedia of Archaeal and Bacterial Type Strains, Phase II (KMG-II): from individual species to whole genera.</title>
        <authorList>
            <person name="Goeker M."/>
        </authorList>
    </citation>
    <scope>NUCLEOTIDE SEQUENCE [LARGE SCALE GENOMIC DNA]</scope>
    <source>
        <strain evidence="1 3">DSM 40477</strain>
    </source>
</reference>
<evidence type="ECO:0000313" key="2">
    <source>
        <dbReference type="EMBL" id="MCP2262613.1"/>
    </source>
</evidence>
<protein>
    <submittedName>
        <fullName evidence="1">Uncharacterized protein</fullName>
    </submittedName>
</protein>
<name>A0ABT1I4C0_STRSD</name>
<comment type="caution">
    <text evidence="1">The sequence shown here is derived from an EMBL/GenBank/DDBJ whole genome shotgun (WGS) entry which is preliminary data.</text>
</comment>
<dbReference type="EMBL" id="JAMTCP010000081">
    <property type="protein sequence ID" value="MCP2262607.1"/>
    <property type="molecule type" value="Genomic_DNA"/>
</dbReference>
<gene>
    <name evidence="1" type="ORF">LX15_006347</name>
    <name evidence="2" type="ORF">LX15_006354</name>
</gene>
<dbReference type="RefSeq" id="WP_253674846.1">
    <property type="nucleotide sequence ID" value="NZ_JAMTCP010000081.1"/>
</dbReference>
<proteinExistence type="predicted"/>
<keyword evidence="3" id="KW-1185">Reference proteome</keyword>
<dbReference type="Proteomes" id="UP001205311">
    <property type="component" value="Unassembled WGS sequence"/>
</dbReference>
<dbReference type="EMBL" id="JAMTCP010000082">
    <property type="protein sequence ID" value="MCP2262613.1"/>
    <property type="molecule type" value="Genomic_DNA"/>
</dbReference>
<sequence length="192" mass="21436">MQPQPTLPTLLLTTAVLDVRQFEAETRGEGSRAIRSRVHLDDLHNWTVERGERVITCRDGEISPPRSGAYEVKGPYREQQPVWASYAGFWTLQLLCPALFTCCLDDDCAWKIDGSSATLAGTPAYYSPQRPVDGIVADPVVRVDARLDLRLGVATHVTTTNHDGTQFFFLLRSVTPRSGVTHRWEHDEDAAD</sequence>
<organism evidence="1 3">
    <name type="scientific">Streptoalloteichus tenebrarius (strain ATCC 17920 / DSM 40477 / JCM 4838 / CBS 697.72 / NBRC 16177 / NCIMB 11028 / NRRL B-12390 / A12253. 1 / ISP 5477)</name>
    <name type="common">Streptomyces tenebrarius</name>
    <dbReference type="NCBI Taxonomy" id="1933"/>
    <lineage>
        <taxon>Bacteria</taxon>
        <taxon>Bacillati</taxon>
        <taxon>Actinomycetota</taxon>
        <taxon>Actinomycetes</taxon>
        <taxon>Pseudonocardiales</taxon>
        <taxon>Pseudonocardiaceae</taxon>
        <taxon>Streptoalloteichus</taxon>
    </lineage>
</organism>
<accession>A0ABT1I4C0</accession>
<evidence type="ECO:0000313" key="3">
    <source>
        <dbReference type="Proteomes" id="UP001205311"/>
    </source>
</evidence>
<evidence type="ECO:0000313" key="1">
    <source>
        <dbReference type="EMBL" id="MCP2262607.1"/>
    </source>
</evidence>